<evidence type="ECO:0000313" key="1">
    <source>
        <dbReference type="EMBL" id="ETD23297.1"/>
    </source>
</evidence>
<reference evidence="1 2" key="1">
    <citation type="journal article" date="2014" name="Genome Announc.">
        <title>Draft genome sequences of six enterohepatic helicobacter species isolated from humans and one from rhesus macaques.</title>
        <authorList>
            <person name="Shen Z."/>
            <person name="Sheh A."/>
            <person name="Young S.K."/>
            <person name="Abouelliel A."/>
            <person name="Ward D.V."/>
            <person name="Earl A.M."/>
            <person name="Fox J.G."/>
        </authorList>
    </citation>
    <scope>NUCLEOTIDE SEQUENCE [LARGE SCALE GENOMIC DNA]</scope>
    <source>
        <strain evidence="1 2">MIT 99-5501</strain>
    </source>
</reference>
<sequence>MPLMPLALIGCVVLLCKVANGSAKKFRKILKDKKERK</sequence>
<organism evidence="1 2">
    <name type="scientific">Helicobacter macacae MIT 99-5501</name>
    <dbReference type="NCBI Taxonomy" id="1357400"/>
    <lineage>
        <taxon>Bacteria</taxon>
        <taxon>Pseudomonadati</taxon>
        <taxon>Campylobacterota</taxon>
        <taxon>Epsilonproteobacteria</taxon>
        <taxon>Campylobacterales</taxon>
        <taxon>Helicobacteraceae</taxon>
        <taxon>Helicobacter</taxon>
    </lineage>
</organism>
<dbReference type="EMBL" id="AZJI01000005">
    <property type="protein sequence ID" value="ETD23297.1"/>
    <property type="molecule type" value="Genomic_DNA"/>
</dbReference>
<proteinExistence type="predicted"/>
<gene>
    <name evidence="1" type="ORF">HMPREF2086_01096</name>
</gene>
<name>V8C890_9HELI</name>
<dbReference type="HOGENOM" id="CLU_3344434_0_0_7"/>
<evidence type="ECO:0000313" key="2">
    <source>
        <dbReference type="Proteomes" id="UP000018731"/>
    </source>
</evidence>
<keyword evidence="2" id="KW-1185">Reference proteome</keyword>
<accession>V8C890</accession>
<protein>
    <submittedName>
        <fullName evidence="1">Uncharacterized protein</fullName>
    </submittedName>
</protein>
<dbReference type="AlphaFoldDB" id="V8C890"/>
<dbReference type="Proteomes" id="UP000018731">
    <property type="component" value="Unassembled WGS sequence"/>
</dbReference>
<dbReference type="PATRIC" id="fig|1357400.3.peg.1487"/>
<comment type="caution">
    <text evidence="1">The sequence shown here is derived from an EMBL/GenBank/DDBJ whole genome shotgun (WGS) entry which is preliminary data.</text>
</comment>